<evidence type="ECO:0000313" key="4">
    <source>
        <dbReference type="Proteomes" id="UP000626092"/>
    </source>
</evidence>
<sequence>MQLQKLLSEKSKMGFDKLDDALSLFRRMAQIRPLPSVINFTQLLTAVVKMKEYSTVISLYKEIHELGIPINEYTLTLLINCVCRLSRVDYGFAFLGIFFKCGYTPNMEKAEQILQCEIKIVEICKEMKQEVMYLSRRLLGEARALLEQLEDTSHLANDSICNELKLSKYGCLCKWHGRIYEFHEPCSFSLVSLDKVVMVEARGEQIDDIEHLVINVVQYV</sequence>
<evidence type="ECO:0008006" key="5">
    <source>
        <dbReference type="Google" id="ProtNLM"/>
    </source>
</evidence>
<accession>A0A834LY64</accession>
<gene>
    <name evidence="3" type="ORF">RHSIM_Rhsim02G0033600</name>
</gene>
<comment type="similarity">
    <text evidence="1">Belongs to the PPR family. P subfamily.</text>
</comment>
<protein>
    <recommendedName>
        <fullName evidence="5">Pentatricopeptide repeat-containing protein</fullName>
    </recommendedName>
</protein>
<keyword evidence="4" id="KW-1185">Reference proteome</keyword>
<comment type="caution">
    <text evidence="3">The sequence shown here is derived from an EMBL/GenBank/DDBJ whole genome shotgun (WGS) entry which is preliminary data.</text>
</comment>
<name>A0A834LY64_RHOSS</name>
<dbReference type="EMBL" id="WJXA01000002">
    <property type="protein sequence ID" value="KAF7150448.1"/>
    <property type="molecule type" value="Genomic_DNA"/>
</dbReference>
<dbReference type="Gene3D" id="1.25.40.10">
    <property type="entry name" value="Tetratricopeptide repeat domain"/>
    <property type="match status" value="1"/>
</dbReference>
<keyword evidence="2" id="KW-0677">Repeat</keyword>
<dbReference type="Proteomes" id="UP000626092">
    <property type="component" value="Unassembled WGS sequence"/>
</dbReference>
<dbReference type="InterPro" id="IPR011990">
    <property type="entry name" value="TPR-like_helical_dom_sf"/>
</dbReference>
<reference evidence="3" key="1">
    <citation type="submission" date="2019-11" db="EMBL/GenBank/DDBJ databases">
        <authorList>
            <person name="Liu Y."/>
            <person name="Hou J."/>
            <person name="Li T.-Q."/>
            <person name="Guan C.-H."/>
            <person name="Wu X."/>
            <person name="Wu H.-Z."/>
            <person name="Ling F."/>
            <person name="Zhang R."/>
            <person name="Shi X.-G."/>
            <person name="Ren J.-P."/>
            <person name="Chen E.-F."/>
            <person name="Sun J.-M."/>
        </authorList>
    </citation>
    <scope>NUCLEOTIDE SEQUENCE</scope>
    <source>
        <strain evidence="3">Adult_tree_wgs_1</strain>
        <tissue evidence="3">Leaves</tissue>
    </source>
</reference>
<dbReference type="OrthoDB" id="1934535at2759"/>
<dbReference type="PANTHER" id="PTHR47941">
    <property type="entry name" value="PENTATRICOPEPTIDE REPEAT-CONTAINING PROTEIN 3, MITOCHONDRIAL"/>
    <property type="match status" value="1"/>
</dbReference>
<dbReference type="AlphaFoldDB" id="A0A834LY64"/>
<evidence type="ECO:0000256" key="2">
    <source>
        <dbReference type="ARBA" id="ARBA00022737"/>
    </source>
</evidence>
<evidence type="ECO:0000256" key="1">
    <source>
        <dbReference type="ARBA" id="ARBA00007626"/>
    </source>
</evidence>
<evidence type="ECO:0000313" key="3">
    <source>
        <dbReference type="EMBL" id="KAF7150448.1"/>
    </source>
</evidence>
<organism evidence="3 4">
    <name type="scientific">Rhododendron simsii</name>
    <name type="common">Sims's rhododendron</name>
    <dbReference type="NCBI Taxonomy" id="118357"/>
    <lineage>
        <taxon>Eukaryota</taxon>
        <taxon>Viridiplantae</taxon>
        <taxon>Streptophyta</taxon>
        <taxon>Embryophyta</taxon>
        <taxon>Tracheophyta</taxon>
        <taxon>Spermatophyta</taxon>
        <taxon>Magnoliopsida</taxon>
        <taxon>eudicotyledons</taxon>
        <taxon>Gunneridae</taxon>
        <taxon>Pentapetalae</taxon>
        <taxon>asterids</taxon>
        <taxon>Ericales</taxon>
        <taxon>Ericaceae</taxon>
        <taxon>Ericoideae</taxon>
        <taxon>Rhodoreae</taxon>
        <taxon>Rhododendron</taxon>
    </lineage>
</organism>
<proteinExistence type="inferred from homology"/>